<name>A0ABT5TWE3_9MICO</name>
<dbReference type="EMBL" id="JARACI010000860">
    <property type="protein sequence ID" value="MDD9206360.1"/>
    <property type="molecule type" value="Genomic_DNA"/>
</dbReference>
<sequence>MTRAQDLTAVGEGLAAGCLSLGVTEVTPERTAVERAFCAAWRAWPYAHRFSSVQASETRNDIVQQVIRRSERCRLSYLAGWHVNGALVPYLRRNWSLEDLEELLEEHTAVPWSGWQRLAELFIDNLASGQYRQQRA</sequence>
<proteinExistence type="predicted"/>
<protein>
    <submittedName>
        <fullName evidence="1">Uncharacterized protein</fullName>
    </submittedName>
</protein>
<evidence type="ECO:0000313" key="2">
    <source>
        <dbReference type="Proteomes" id="UP001165561"/>
    </source>
</evidence>
<reference evidence="1" key="1">
    <citation type="submission" date="2023-02" db="EMBL/GenBank/DDBJ databases">
        <title>Georgenia sp.10Sc9-8, isolated from a soil sample collected from the Taklamakan desert.</title>
        <authorList>
            <person name="Liu S."/>
        </authorList>
    </citation>
    <scope>NUCLEOTIDE SEQUENCE</scope>
    <source>
        <strain evidence="1">10Sc9-8</strain>
    </source>
</reference>
<dbReference type="Proteomes" id="UP001165561">
    <property type="component" value="Unassembled WGS sequence"/>
</dbReference>
<accession>A0ABT5TWE3</accession>
<evidence type="ECO:0000313" key="1">
    <source>
        <dbReference type="EMBL" id="MDD9206360.1"/>
    </source>
</evidence>
<gene>
    <name evidence="1" type="ORF">PU560_07750</name>
</gene>
<keyword evidence="2" id="KW-1185">Reference proteome</keyword>
<organism evidence="1 2">
    <name type="scientific">Georgenia halotolerans</name>
    <dbReference type="NCBI Taxonomy" id="3028317"/>
    <lineage>
        <taxon>Bacteria</taxon>
        <taxon>Bacillati</taxon>
        <taxon>Actinomycetota</taxon>
        <taxon>Actinomycetes</taxon>
        <taxon>Micrococcales</taxon>
        <taxon>Bogoriellaceae</taxon>
        <taxon>Georgenia</taxon>
    </lineage>
</organism>
<comment type="caution">
    <text evidence="1">The sequence shown here is derived from an EMBL/GenBank/DDBJ whole genome shotgun (WGS) entry which is preliminary data.</text>
</comment>